<proteinExistence type="inferred from homology"/>
<evidence type="ECO:0000313" key="8">
    <source>
        <dbReference type="EMBL" id="PNG99700.1"/>
    </source>
</evidence>
<comment type="similarity">
    <text evidence="6">Belongs to the NFYC/HAP5 subunit family.</text>
</comment>
<dbReference type="AlphaFoldDB" id="A0A2J7ZHG2"/>
<evidence type="ECO:0000256" key="1">
    <source>
        <dbReference type="ARBA" id="ARBA00004123"/>
    </source>
</evidence>
<feature type="region of interest" description="Disordered" evidence="7">
    <location>
        <begin position="50"/>
        <end position="80"/>
    </location>
</feature>
<reference evidence="8 9" key="1">
    <citation type="journal article" date="2017" name="Mol. Biol. Evol.">
        <title>The 4-celled Tetrabaena socialis nuclear genome reveals the essential components for genetic control of cell number at the origin of multicellularity in the volvocine lineage.</title>
        <authorList>
            <person name="Featherston J."/>
            <person name="Arakaki Y."/>
            <person name="Hanschen E.R."/>
            <person name="Ferris P.J."/>
            <person name="Michod R.E."/>
            <person name="Olson B.J.S.C."/>
            <person name="Nozaki H."/>
            <person name="Durand P.M."/>
        </authorList>
    </citation>
    <scope>NUCLEOTIDE SEQUENCE [LARGE SCALE GENOMIC DNA]</scope>
    <source>
        <strain evidence="8 9">NIES-571</strain>
    </source>
</reference>
<evidence type="ECO:0000256" key="6">
    <source>
        <dbReference type="ARBA" id="ARBA00038129"/>
    </source>
</evidence>
<dbReference type="InterPro" id="IPR050568">
    <property type="entry name" value="Transcr_DNA_Rep_Reg"/>
</dbReference>
<dbReference type="GO" id="GO:0000981">
    <property type="term" value="F:DNA-binding transcription factor activity, RNA polymerase II-specific"/>
    <property type="evidence" value="ECO:0007669"/>
    <property type="project" value="TreeGrafter"/>
</dbReference>
<dbReference type="SUPFAM" id="SSF47113">
    <property type="entry name" value="Histone-fold"/>
    <property type="match status" value="1"/>
</dbReference>
<evidence type="ECO:0000256" key="5">
    <source>
        <dbReference type="ARBA" id="ARBA00023242"/>
    </source>
</evidence>
<keyword evidence="3" id="KW-0238">DNA-binding</keyword>
<accession>A0A2J7ZHG2</accession>
<gene>
    <name evidence="8" type="ORF">TSOC_014517</name>
</gene>
<protein>
    <submittedName>
        <fullName evidence="8">Nuclear transcription factor Y subunit C-4</fullName>
    </submittedName>
</protein>
<sequence length="195" mass="19995">MFILELTLRSWMHAEENKRRTLQRNDVAAAITKTDIFDFLVDIVPREDAKPEDGQATASMPPPPPAALPSASMGLGPRPQGLPGHPALGPGGLFFQMPPGALGGDPSQAAAAAAAMMRPPMPPMGVDPALMSMYQQQQLMTGQGWPHMAGLPPPVGLGSAAGAAAMAAQVQHHQMQAAAAAAAAAAGQQGQPSAD</sequence>
<keyword evidence="9" id="KW-1185">Reference proteome</keyword>
<dbReference type="OrthoDB" id="1272441at2759"/>
<comment type="subcellular location">
    <subcellularLocation>
        <location evidence="1">Nucleus</location>
    </subcellularLocation>
</comment>
<keyword evidence="4" id="KW-0804">Transcription</keyword>
<dbReference type="PANTHER" id="PTHR10252:SF8">
    <property type="entry name" value="NUCLEAR TRANSCRIPTION FACTOR Y SUBUNIT GAMMA"/>
    <property type="match status" value="1"/>
</dbReference>
<dbReference type="PANTHER" id="PTHR10252">
    <property type="entry name" value="HISTONE-LIKE TRANSCRIPTION FACTOR CCAAT-RELATED"/>
    <property type="match status" value="1"/>
</dbReference>
<dbReference type="Proteomes" id="UP000236333">
    <property type="component" value="Unassembled WGS sequence"/>
</dbReference>
<evidence type="ECO:0000313" key="9">
    <source>
        <dbReference type="Proteomes" id="UP000236333"/>
    </source>
</evidence>
<dbReference type="EMBL" id="PGGS01002298">
    <property type="protein sequence ID" value="PNG99700.1"/>
    <property type="molecule type" value="Genomic_DNA"/>
</dbReference>
<dbReference type="Gene3D" id="1.10.20.10">
    <property type="entry name" value="Histone, subunit A"/>
    <property type="match status" value="1"/>
</dbReference>
<name>A0A2J7ZHG2_9CHLO</name>
<dbReference type="GO" id="GO:0000978">
    <property type="term" value="F:RNA polymerase II cis-regulatory region sequence-specific DNA binding"/>
    <property type="evidence" value="ECO:0007669"/>
    <property type="project" value="TreeGrafter"/>
</dbReference>
<evidence type="ECO:0000256" key="7">
    <source>
        <dbReference type="SAM" id="MobiDB-lite"/>
    </source>
</evidence>
<dbReference type="GO" id="GO:0046982">
    <property type="term" value="F:protein heterodimerization activity"/>
    <property type="evidence" value="ECO:0007669"/>
    <property type="project" value="InterPro"/>
</dbReference>
<dbReference type="GO" id="GO:0005634">
    <property type="term" value="C:nucleus"/>
    <property type="evidence" value="ECO:0007669"/>
    <property type="project" value="UniProtKB-SubCell"/>
</dbReference>
<evidence type="ECO:0000256" key="4">
    <source>
        <dbReference type="ARBA" id="ARBA00023163"/>
    </source>
</evidence>
<comment type="caution">
    <text evidence="8">The sequence shown here is derived from an EMBL/GenBank/DDBJ whole genome shotgun (WGS) entry which is preliminary data.</text>
</comment>
<keyword evidence="5" id="KW-0539">Nucleus</keyword>
<organism evidence="8 9">
    <name type="scientific">Tetrabaena socialis</name>
    <dbReference type="NCBI Taxonomy" id="47790"/>
    <lineage>
        <taxon>Eukaryota</taxon>
        <taxon>Viridiplantae</taxon>
        <taxon>Chlorophyta</taxon>
        <taxon>core chlorophytes</taxon>
        <taxon>Chlorophyceae</taxon>
        <taxon>CS clade</taxon>
        <taxon>Chlamydomonadales</taxon>
        <taxon>Tetrabaenaceae</taxon>
        <taxon>Tetrabaena</taxon>
    </lineage>
</organism>
<keyword evidence="2" id="KW-0805">Transcription regulation</keyword>
<dbReference type="InterPro" id="IPR009072">
    <property type="entry name" value="Histone-fold"/>
</dbReference>
<evidence type="ECO:0000256" key="3">
    <source>
        <dbReference type="ARBA" id="ARBA00023125"/>
    </source>
</evidence>
<evidence type="ECO:0000256" key="2">
    <source>
        <dbReference type="ARBA" id="ARBA00023015"/>
    </source>
</evidence>